<feature type="domain" description="BioF2-like acetyltransferase" evidence="3">
    <location>
        <begin position="156"/>
        <end position="289"/>
    </location>
</feature>
<keyword evidence="5" id="KW-1185">Reference proteome</keyword>
<proteinExistence type="predicted"/>
<dbReference type="Pfam" id="PF13480">
    <property type="entry name" value="Acetyltransf_6"/>
    <property type="match status" value="1"/>
</dbReference>
<reference evidence="4" key="1">
    <citation type="submission" date="2021-07" db="EMBL/GenBank/DDBJ databases">
        <title>Aureisphaera sp. CAU 1614 isolated from sea sediment.</title>
        <authorList>
            <person name="Kim W."/>
        </authorList>
    </citation>
    <scope>NUCLEOTIDE SEQUENCE</scope>
    <source>
        <strain evidence="4">CAU 1614</strain>
    </source>
</reference>
<dbReference type="PANTHER" id="PTHR36174">
    <property type="entry name" value="LIPID II:GLYCINE GLYCYLTRANSFERASE"/>
    <property type="match status" value="1"/>
</dbReference>
<dbReference type="EMBL" id="JAHWDP010000002">
    <property type="protein sequence ID" value="MBW2937433.1"/>
    <property type="molecule type" value="Genomic_DNA"/>
</dbReference>
<name>A0A9X1FNF3_9FLAO</name>
<evidence type="ECO:0000313" key="5">
    <source>
        <dbReference type="Proteomes" id="UP001138686"/>
    </source>
</evidence>
<dbReference type="Proteomes" id="UP001138686">
    <property type="component" value="Unassembled WGS sequence"/>
</dbReference>
<gene>
    <name evidence="4" type="ORF">KXJ69_04910</name>
</gene>
<protein>
    <submittedName>
        <fullName evidence="4">GNAT family N-acetyltransferase</fullName>
        <ecNumber evidence="4">2.3.1.-</ecNumber>
    </submittedName>
</protein>
<dbReference type="GO" id="GO:0044038">
    <property type="term" value="P:cell wall macromolecule biosynthetic process"/>
    <property type="evidence" value="ECO:0007669"/>
    <property type="project" value="InterPro"/>
</dbReference>
<evidence type="ECO:0000256" key="1">
    <source>
        <dbReference type="ARBA" id="ARBA00022679"/>
    </source>
</evidence>
<dbReference type="RefSeq" id="WP_219051859.1">
    <property type="nucleotide sequence ID" value="NZ_JAHWDP010000002.1"/>
</dbReference>
<dbReference type="EC" id="2.3.1.-" evidence="4"/>
<organism evidence="4 5">
    <name type="scientific">Halomarinibacterium sedimenti</name>
    <dbReference type="NCBI Taxonomy" id="2857106"/>
    <lineage>
        <taxon>Bacteria</taxon>
        <taxon>Pseudomonadati</taxon>
        <taxon>Bacteroidota</taxon>
        <taxon>Flavobacteriia</taxon>
        <taxon>Flavobacteriales</taxon>
        <taxon>Flavobacteriaceae</taxon>
        <taxon>Halomarinibacterium</taxon>
    </lineage>
</organism>
<dbReference type="AlphaFoldDB" id="A0A9X1FNF3"/>
<evidence type="ECO:0000256" key="2">
    <source>
        <dbReference type="ARBA" id="ARBA00023315"/>
    </source>
</evidence>
<dbReference type="PANTHER" id="PTHR36174:SF1">
    <property type="entry name" value="LIPID II:GLYCINE GLYCYLTRANSFERASE"/>
    <property type="match status" value="1"/>
</dbReference>
<dbReference type="GO" id="GO:0016755">
    <property type="term" value="F:aminoacyltransferase activity"/>
    <property type="evidence" value="ECO:0007669"/>
    <property type="project" value="InterPro"/>
</dbReference>
<evidence type="ECO:0000313" key="4">
    <source>
        <dbReference type="EMBL" id="MBW2937433.1"/>
    </source>
</evidence>
<dbReference type="InterPro" id="IPR050644">
    <property type="entry name" value="PG_Glycine_Bridge_Synth"/>
</dbReference>
<dbReference type="InterPro" id="IPR003447">
    <property type="entry name" value="FEMABX"/>
</dbReference>
<sequence>MNSSQKIFLENPEWDEIVRSCYAYDFYHTRSYHKMEVSTTNHKAVLFVSSLDSNFIALPLLIREIENTSYFDGTSVYGYCGPISNLEDKKIPPLLVEKFQTEIENFFKEQNIISVFARLHPLIYQESILKGIGNTKDINQTIFINLKDTPEEQRKQYRKSNKSEINQLRGKKGYEVIRATTEKEILLFASIYNETMERVNAGDYYFFEEEYFTQLLNNSSFEAHLFLAIKDKEFTAGAIFTVTNGIMQYHLAGTKEEYSKDTPMKLIIDEARLYGHQKQLEFLHLGGGLNGSDDDSLFRFKSGFSKNTSQFRTWEYIVNEAIYKELVSKNGVSNSTFFPLYRAKRINK</sequence>
<comment type="caution">
    <text evidence="4">The sequence shown here is derived from an EMBL/GenBank/DDBJ whole genome shotgun (WGS) entry which is preliminary data.</text>
</comment>
<accession>A0A9X1FNF3</accession>
<keyword evidence="2 4" id="KW-0012">Acyltransferase</keyword>
<dbReference type="InterPro" id="IPR038740">
    <property type="entry name" value="BioF2-like_GNAT_dom"/>
</dbReference>
<dbReference type="PROSITE" id="PS51191">
    <property type="entry name" value="FEMABX"/>
    <property type="match status" value="1"/>
</dbReference>
<evidence type="ECO:0000259" key="3">
    <source>
        <dbReference type="Pfam" id="PF13480"/>
    </source>
</evidence>
<keyword evidence="1 4" id="KW-0808">Transferase</keyword>